<evidence type="ECO:0000313" key="2">
    <source>
        <dbReference type="EMBL" id="PLN82005.1"/>
    </source>
</evidence>
<dbReference type="AlphaFoldDB" id="A0A2J5HX51"/>
<sequence length="66" mass="7655">MMAVTLNDKRIAAFSFFQSCFLFPLEIYSSFFFLLLSYFLSLILFFCSSCLSCISRRIESTIHSSL</sequence>
<feature type="transmembrane region" description="Helical" evidence="1">
    <location>
        <begin position="31"/>
        <end position="54"/>
    </location>
</feature>
<keyword evidence="1" id="KW-0812">Transmembrane</keyword>
<dbReference type="EMBL" id="KZ559531">
    <property type="protein sequence ID" value="PLN82005.1"/>
    <property type="molecule type" value="Genomic_DNA"/>
</dbReference>
<reference evidence="3" key="1">
    <citation type="submission" date="2017-12" db="EMBL/GenBank/DDBJ databases">
        <authorList>
            <consortium name="DOE Joint Genome Institute"/>
            <person name="Mondo S.J."/>
            <person name="Kjaerbolling I."/>
            <person name="Vesth T.C."/>
            <person name="Frisvad J.C."/>
            <person name="Nybo J.L."/>
            <person name="Theobald S."/>
            <person name="Kuo A."/>
            <person name="Bowyer P."/>
            <person name="Matsuda Y."/>
            <person name="Lyhne E.K."/>
            <person name="Kogle M.E."/>
            <person name="Clum A."/>
            <person name="Lipzen A."/>
            <person name="Salamov A."/>
            <person name="Ngan C.Y."/>
            <person name="Daum C."/>
            <person name="Chiniquy J."/>
            <person name="Barry K."/>
            <person name="LaButti K."/>
            <person name="Haridas S."/>
            <person name="Simmons B.A."/>
            <person name="Magnuson J.K."/>
            <person name="Mortensen U.H."/>
            <person name="Larsen T.O."/>
            <person name="Grigoriev I.V."/>
            <person name="Baker S.E."/>
            <person name="Andersen M.R."/>
            <person name="Nordberg H.P."/>
            <person name="Cantor M.N."/>
            <person name="Hua S.X."/>
        </authorList>
    </citation>
    <scope>NUCLEOTIDE SEQUENCE [LARGE SCALE GENOMIC DNA]</scope>
    <source>
        <strain evidence="3">IBT 19404</strain>
    </source>
</reference>
<proteinExistence type="predicted"/>
<evidence type="ECO:0000313" key="3">
    <source>
        <dbReference type="Proteomes" id="UP000235023"/>
    </source>
</evidence>
<organism evidence="2 3">
    <name type="scientific">Aspergillus taichungensis</name>
    <dbReference type="NCBI Taxonomy" id="482145"/>
    <lineage>
        <taxon>Eukaryota</taxon>
        <taxon>Fungi</taxon>
        <taxon>Dikarya</taxon>
        <taxon>Ascomycota</taxon>
        <taxon>Pezizomycotina</taxon>
        <taxon>Eurotiomycetes</taxon>
        <taxon>Eurotiomycetidae</taxon>
        <taxon>Eurotiales</taxon>
        <taxon>Aspergillaceae</taxon>
        <taxon>Aspergillus</taxon>
        <taxon>Aspergillus subgen. Circumdati</taxon>
    </lineage>
</organism>
<protein>
    <submittedName>
        <fullName evidence="2">Uncharacterized protein</fullName>
    </submittedName>
</protein>
<name>A0A2J5HX51_9EURO</name>
<gene>
    <name evidence="2" type="ORF">BDW42DRAFT_167848</name>
</gene>
<dbReference type="Proteomes" id="UP000235023">
    <property type="component" value="Unassembled WGS sequence"/>
</dbReference>
<accession>A0A2J5HX51</accession>
<keyword evidence="1" id="KW-1133">Transmembrane helix</keyword>
<keyword evidence="3" id="KW-1185">Reference proteome</keyword>
<keyword evidence="1" id="KW-0472">Membrane</keyword>
<evidence type="ECO:0000256" key="1">
    <source>
        <dbReference type="SAM" id="Phobius"/>
    </source>
</evidence>